<dbReference type="Proteomes" id="UP001054945">
    <property type="component" value="Unassembled WGS sequence"/>
</dbReference>
<comment type="caution">
    <text evidence="2">The sequence shown here is derived from an EMBL/GenBank/DDBJ whole genome shotgun (WGS) entry which is preliminary data.</text>
</comment>
<proteinExistence type="predicted"/>
<keyword evidence="1" id="KW-0732">Signal</keyword>
<organism evidence="2 3">
    <name type="scientific">Caerostris extrusa</name>
    <name type="common">Bark spider</name>
    <name type="synonym">Caerostris bankana</name>
    <dbReference type="NCBI Taxonomy" id="172846"/>
    <lineage>
        <taxon>Eukaryota</taxon>
        <taxon>Metazoa</taxon>
        <taxon>Ecdysozoa</taxon>
        <taxon>Arthropoda</taxon>
        <taxon>Chelicerata</taxon>
        <taxon>Arachnida</taxon>
        <taxon>Araneae</taxon>
        <taxon>Araneomorphae</taxon>
        <taxon>Entelegynae</taxon>
        <taxon>Araneoidea</taxon>
        <taxon>Araneidae</taxon>
        <taxon>Caerostris</taxon>
    </lineage>
</organism>
<protein>
    <recommendedName>
        <fullName evidence="4">Secreted protein</fullName>
    </recommendedName>
</protein>
<accession>A0AAV4NDI5</accession>
<feature type="signal peptide" evidence="1">
    <location>
        <begin position="1"/>
        <end position="29"/>
    </location>
</feature>
<keyword evidence="3" id="KW-1185">Reference proteome</keyword>
<sequence>MVQIFIGMLRMRLTLLVWMFVNLVRRVQATLAGLHGSKAPGHGYLLCHCHQANEKLTSRKNKRNPQSFIYAIVKKCESSALDRKRAPQRANKGRQYIYMFTAPSLTMRDTGISPWGSSTFTAASMGLAQLYQAC</sequence>
<evidence type="ECO:0000313" key="2">
    <source>
        <dbReference type="EMBL" id="GIX82414.1"/>
    </source>
</evidence>
<dbReference type="EMBL" id="BPLR01003234">
    <property type="protein sequence ID" value="GIX82414.1"/>
    <property type="molecule type" value="Genomic_DNA"/>
</dbReference>
<dbReference type="AlphaFoldDB" id="A0AAV4NDI5"/>
<evidence type="ECO:0008006" key="4">
    <source>
        <dbReference type="Google" id="ProtNLM"/>
    </source>
</evidence>
<evidence type="ECO:0000313" key="3">
    <source>
        <dbReference type="Proteomes" id="UP001054945"/>
    </source>
</evidence>
<feature type="chain" id="PRO_5043719265" description="Secreted protein" evidence="1">
    <location>
        <begin position="30"/>
        <end position="134"/>
    </location>
</feature>
<reference evidence="2 3" key="1">
    <citation type="submission" date="2021-06" db="EMBL/GenBank/DDBJ databases">
        <title>Caerostris extrusa draft genome.</title>
        <authorList>
            <person name="Kono N."/>
            <person name="Arakawa K."/>
        </authorList>
    </citation>
    <scope>NUCLEOTIDE SEQUENCE [LARGE SCALE GENOMIC DNA]</scope>
</reference>
<gene>
    <name evidence="2" type="ORF">CEXT_641931</name>
</gene>
<evidence type="ECO:0000256" key="1">
    <source>
        <dbReference type="SAM" id="SignalP"/>
    </source>
</evidence>
<name>A0AAV4NDI5_CAEEX</name>